<accession>A0ABX0YNV4</accession>
<keyword evidence="2" id="KW-0012">Acyltransferase</keyword>
<evidence type="ECO:0000256" key="2">
    <source>
        <dbReference type="ARBA" id="ARBA00023315"/>
    </source>
</evidence>
<name>A0ABX0YNV4_STRTL</name>
<dbReference type="RefSeq" id="WP_168131052.1">
    <property type="nucleotide sequence ID" value="NZ_BMVZ01000012.1"/>
</dbReference>
<gene>
    <name evidence="5" type="ORF">HCJ95_05100</name>
</gene>
<dbReference type="PROSITE" id="PS51186">
    <property type="entry name" value="GNAT"/>
    <property type="match status" value="1"/>
</dbReference>
<dbReference type="Pfam" id="PF00583">
    <property type="entry name" value="Acetyltransf_1"/>
    <property type="match status" value="1"/>
</dbReference>
<protein>
    <submittedName>
        <fullName evidence="5">GNAT family N-acetyltransferase</fullName>
    </submittedName>
</protein>
<evidence type="ECO:0000313" key="6">
    <source>
        <dbReference type="Proteomes" id="UP000635996"/>
    </source>
</evidence>
<dbReference type="PANTHER" id="PTHR43877">
    <property type="entry name" value="AMINOALKYLPHOSPHONATE N-ACETYLTRANSFERASE-RELATED-RELATED"/>
    <property type="match status" value="1"/>
</dbReference>
<dbReference type="InterPro" id="IPR016181">
    <property type="entry name" value="Acyl_CoA_acyltransferase"/>
</dbReference>
<dbReference type="CDD" id="cd04301">
    <property type="entry name" value="NAT_SF"/>
    <property type="match status" value="1"/>
</dbReference>
<dbReference type="EMBL" id="JAATEL010000004">
    <property type="protein sequence ID" value="NJP13687.1"/>
    <property type="molecule type" value="Genomic_DNA"/>
</dbReference>
<evidence type="ECO:0000313" key="5">
    <source>
        <dbReference type="EMBL" id="NJP13687.1"/>
    </source>
</evidence>
<organism evidence="5 6">
    <name type="scientific">Streptomyces thermoviolaceus subsp. thermoviolaceus</name>
    <dbReference type="NCBI Taxonomy" id="66860"/>
    <lineage>
        <taxon>Bacteria</taxon>
        <taxon>Bacillati</taxon>
        <taxon>Actinomycetota</taxon>
        <taxon>Actinomycetes</taxon>
        <taxon>Kitasatosporales</taxon>
        <taxon>Streptomycetaceae</taxon>
        <taxon>Streptomyces</taxon>
    </lineage>
</organism>
<keyword evidence="6" id="KW-1185">Reference proteome</keyword>
<keyword evidence="1" id="KW-0808">Transferase</keyword>
<proteinExistence type="predicted"/>
<dbReference type="InterPro" id="IPR000182">
    <property type="entry name" value="GNAT_dom"/>
</dbReference>
<dbReference type="Gene3D" id="3.40.630.30">
    <property type="match status" value="1"/>
</dbReference>
<evidence type="ECO:0000259" key="4">
    <source>
        <dbReference type="PROSITE" id="PS51186"/>
    </source>
</evidence>
<evidence type="ECO:0000256" key="3">
    <source>
        <dbReference type="SAM" id="MobiDB-lite"/>
    </source>
</evidence>
<dbReference type="Proteomes" id="UP000635996">
    <property type="component" value="Unassembled WGS sequence"/>
</dbReference>
<dbReference type="InterPro" id="IPR050832">
    <property type="entry name" value="Bact_Acetyltransf"/>
</dbReference>
<reference evidence="5 6" key="1">
    <citation type="submission" date="2020-03" db="EMBL/GenBank/DDBJ databases">
        <title>WGS of actinomycetes isolated from Thailand.</title>
        <authorList>
            <person name="Thawai C."/>
        </authorList>
    </citation>
    <scope>NUCLEOTIDE SEQUENCE [LARGE SCALE GENOMIC DNA]</scope>
    <source>
        <strain evidence="5 6">NBRC 13905</strain>
    </source>
</reference>
<dbReference type="SUPFAM" id="SSF55729">
    <property type="entry name" value="Acyl-CoA N-acyltransferases (Nat)"/>
    <property type="match status" value="1"/>
</dbReference>
<comment type="caution">
    <text evidence="5">The sequence shown here is derived from an EMBL/GenBank/DDBJ whole genome shotgun (WGS) entry which is preliminary data.</text>
</comment>
<feature type="region of interest" description="Disordered" evidence="3">
    <location>
        <begin position="1"/>
        <end position="28"/>
    </location>
</feature>
<feature type="domain" description="N-acetyltransferase" evidence="4">
    <location>
        <begin position="32"/>
        <end position="181"/>
    </location>
</feature>
<feature type="compositionally biased region" description="Basic and acidic residues" evidence="3">
    <location>
        <begin position="1"/>
        <end position="15"/>
    </location>
</feature>
<sequence length="191" mass="21341">MTAEPLKRFSRDDGPQARPGAPAEPDPDTARLVLRTVRESDLPELRRLDQEVFGEVAYPAFLLRQLFDMYAEHFLVLDDGTGRLRGYVLAGTSALRADSWILGLGVAHDRRRHGLGRELMVAILDRLRRSGIEEVRLTVEPGNRAALLLYRSLGFRPEGPDGGLRRDYFGPGMDRRILRLDLAARAAAPQG</sequence>
<evidence type="ECO:0000256" key="1">
    <source>
        <dbReference type="ARBA" id="ARBA00022679"/>
    </source>
</evidence>